<dbReference type="GO" id="GO:0110155">
    <property type="term" value="P:NAD-cap decapping"/>
    <property type="evidence" value="ECO:0007669"/>
    <property type="project" value="TreeGrafter"/>
</dbReference>
<evidence type="ECO:0000259" key="3">
    <source>
        <dbReference type="Pfam" id="PF08652"/>
    </source>
</evidence>
<dbReference type="Pfam" id="PF08652">
    <property type="entry name" value="RAI1"/>
    <property type="match status" value="1"/>
</dbReference>
<evidence type="ECO:0000313" key="6">
    <source>
        <dbReference type="WBParaSite" id="SBAD_0000367501-mRNA-1"/>
    </source>
</evidence>
<keyword evidence="2" id="KW-0540">Nuclease</keyword>
<comment type="subcellular location">
    <subcellularLocation>
        <location evidence="2">Nucleus</location>
    </subcellularLocation>
</comment>
<comment type="similarity">
    <text evidence="1 2">Belongs to the DXO/Dom3Z family.</text>
</comment>
<accession>A0A183IIS0</accession>
<sequence>MAVSVRVEDYAKNDFPYFSSSLEMGYFSRLGDEEIELSKRNLRIYVSQTAQYGRTIDLDKGHEQFVSHDCSYSKWIPLLKWIQLVRDKNKSSGEPYDLKSCVNGSDFVCSRGLLSRIASSPYERTQKLLEERSMSERERCLSYWGSSFETQVTGTNDGSASDHSSQPVQTGEQHCSVISTQLDTNRLLYGCEVDCVDRDSHKYVELKCFLGGIRTIVCGYRSEQGIIQTIKTIPVDDLPRLARQCW</sequence>
<comment type="cofactor">
    <cofactor evidence="2">
        <name>a divalent metal cation</name>
        <dbReference type="ChEBI" id="CHEBI:60240"/>
    </cofactor>
</comment>
<dbReference type="AlphaFoldDB" id="A0A183IIS0"/>
<reference evidence="6" key="1">
    <citation type="submission" date="2016-06" db="UniProtKB">
        <authorList>
            <consortium name="WormBaseParasite"/>
        </authorList>
    </citation>
    <scope>IDENTIFICATION</scope>
</reference>
<evidence type="ECO:0000256" key="2">
    <source>
        <dbReference type="RuleBase" id="RU367113"/>
    </source>
</evidence>
<evidence type="ECO:0000313" key="4">
    <source>
        <dbReference type="EMBL" id="VDP01424.1"/>
    </source>
</evidence>
<keyword evidence="2" id="KW-0378">Hydrolase</keyword>
<dbReference type="OrthoDB" id="5853397at2759"/>
<dbReference type="InterPro" id="IPR039039">
    <property type="entry name" value="RAI1-like_fam"/>
</dbReference>
<keyword evidence="2" id="KW-0547">Nucleotide-binding</keyword>
<keyword evidence="5" id="KW-1185">Reference proteome</keyword>
<dbReference type="EMBL" id="UZAM01007789">
    <property type="protein sequence ID" value="VDP01424.1"/>
    <property type="molecule type" value="Genomic_DNA"/>
</dbReference>
<dbReference type="WBParaSite" id="SBAD_0000367501-mRNA-1">
    <property type="protein sequence ID" value="SBAD_0000367501-mRNA-1"/>
    <property type="gene ID" value="SBAD_0000367501"/>
</dbReference>
<protein>
    <recommendedName>
        <fullName evidence="2">Decapping nuclease</fullName>
        <ecNumber evidence="2">3.6.1.-</ecNumber>
    </recommendedName>
</protein>
<feature type="domain" description="RAI1-like" evidence="3">
    <location>
        <begin position="127"/>
        <end position="208"/>
    </location>
</feature>
<proteinExistence type="inferred from homology"/>
<dbReference type="GO" id="GO:0005634">
    <property type="term" value="C:nucleus"/>
    <property type="evidence" value="ECO:0007669"/>
    <property type="project" value="UniProtKB-SubCell"/>
</dbReference>
<dbReference type="GO" id="GO:0004518">
    <property type="term" value="F:nuclease activity"/>
    <property type="evidence" value="ECO:0007669"/>
    <property type="project" value="UniProtKB-KW"/>
</dbReference>
<dbReference type="GO" id="GO:0000956">
    <property type="term" value="P:nuclear-transcribed mRNA catabolic process"/>
    <property type="evidence" value="ECO:0007669"/>
    <property type="project" value="TreeGrafter"/>
</dbReference>
<dbReference type="PANTHER" id="PTHR12395:SF9">
    <property type="entry name" value="DECAPPING AND EXORIBONUCLEASE PROTEIN"/>
    <property type="match status" value="1"/>
</dbReference>
<dbReference type="GO" id="GO:0046872">
    <property type="term" value="F:metal ion binding"/>
    <property type="evidence" value="ECO:0007669"/>
    <property type="project" value="UniProtKB-KW"/>
</dbReference>
<evidence type="ECO:0000256" key="1">
    <source>
        <dbReference type="ARBA" id="ARBA00006562"/>
    </source>
</evidence>
<evidence type="ECO:0000313" key="5">
    <source>
        <dbReference type="Proteomes" id="UP000270296"/>
    </source>
</evidence>
<gene>
    <name evidence="4" type="ORF">SBAD_LOCUS3516</name>
</gene>
<dbReference type="InterPro" id="IPR013961">
    <property type="entry name" value="RAI1"/>
</dbReference>
<comment type="function">
    <text evidence="2">Decapping enzyme for NAD-capped RNAs: specifically hydrolyzes the nicotinamide adenine dinucleotide (NAD) cap from a subset of RNAs by removing the entire NAD moiety from the 5'-end of an NAD-capped RNA.</text>
</comment>
<reference evidence="4 5" key="2">
    <citation type="submission" date="2018-11" db="EMBL/GenBank/DDBJ databases">
        <authorList>
            <consortium name="Pathogen Informatics"/>
        </authorList>
    </citation>
    <scope>NUCLEOTIDE SEQUENCE [LARGE SCALE GENOMIC DNA]</scope>
</reference>
<dbReference type="GO" id="GO:0034353">
    <property type="term" value="F:mRNA 5'-diphosphatase activity"/>
    <property type="evidence" value="ECO:0007669"/>
    <property type="project" value="TreeGrafter"/>
</dbReference>
<dbReference type="EC" id="3.6.1.-" evidence="2"/>
<dbReference type="GO" id="GO:0000166">
    <property type="term" value="F:nucleotide binding"/>
    <property type="evidence" value="ECO:0007669"/>
    <property type="project" value="UniProtKB-KW"/>
</dbReference>
<dbReference type="Proteomes" id="UP000270296">
    <property type="component" value="Unassembled WGS sequence"/>
</dbReference>
<dbReference type="GO" id="GO:0005829">
    <property type="term" value="C:cytosol"/>
    <property type="evidence" value="ECO:0007669"/>
    <property type="project" value="TreeGrafter"/>
</dbReference>
<keyword evidence="2" id="KW-0539">Nucleus</keyword>
<name>A0A183IIS0_9BILA</name>
<organism evidence="6">
    <name type="scientific">Soboliphyme baturini</name>
    <dbReference type="NCBI Taxonomy" id="241478"/>
    <lineage>
        <taxon>Eukaryota</taxon>
        <taxon>Metazoa</taxon>
        <taxon>Ecdysozoa</taxon>
        <taxon>Nematoda</taxon>
        <taxon>Enoplea</taxon>
        <taxon>Dorylaimia</taxon>
        <taxon>Dioctophymatida</taxon>
        <taxon>Dioctophymatoidea</taxon>
        <taxon>Soboliphymatidae</taxon>
        <taxon>Soboliphyme</taxon>
    </lineage>
</organism>
<keyword evidence="2" id="KW-0479">Metal-binding</keyword>
<keyword evidence="2" id="KW-0694">RNA-binding</keyword>
<dbReference type="PANTHER" id="PTHR12395">
    <property type="entry name" value="DOM-3 RELATED"/>
    <property type="match status" value="1"/>
</dbReference>
<dbReference type="GO" id="GO:0003723">
    <property type="term" value="F:RNA binding"/>
    <property type="evidence" value="ECO:0007669"/>
    <property type="project" value="UniProtKB-KW"/>
</dbReference>